<evidence type="ECO:0000256" key="2">
    <source>
        <dbReference type="SAM" id="Phobius"/>
    </source>
</evidence>
<dbReference type="Proteomes" id="UP000325433">
    <property type="component" value="Unassembled WGS sequence"/>
</dbReference>
<dbReference type="EMBL" id="ML738340">
    <property type="protein sequence ID" value="KAE8311711.1"/>
    <property type="molecule type" value="Genomic_DNA"/>
</dbReference>
<feature type="compositionally biased region" description="Polar residues" evidence="1">
    <location>
        <begin position="1"/>
        <end position="12"/>
    </location>
</feature>
<accession>A0A5N6VTA4</accession>
<feature type="transmembrane region" description="Helical" evidence="2">
    <location>
        <begin position="76"/>
        <end position="98"/>
    </location>
</feature>
<evidence type="ECO:0000256" key="1">
    <source>
        <dbReference type="SAM" id="MobiDB-lite"/>
    </source>
</evidence>
<reference evidence="4" key="1">
    <citation type="submission" date="2019-04" db="EMBL/GenBank/DDBJ databases">
        <title>Friends and foes A comparative genomics studyof 23 Aspergillus species from section Flavi.</title>
        <authorList>
            <consortium name="DOE Joint Genome Institute"/>
            <person name="Kjaerbolling I."/>
            <person name="Vesth T."/>
            <person name="Frisvad J.C."/>
            <person name="Nybo J.L."/>
            <person name="Theobald S."/>
            <person name="Kildgaard S."/>
            <person name="Isbrandt T."/>
            <person name="Kuo A."/>
            <person name="Sato A."/>
            <person name="Lyhne E.K."/>
            <person name="Kogle M.E."/>
            <person name="Wiebenga A."/>
            <person name="Kun R.S."/>
            <person name="Lubbers R.J."/>
            <person name="Makela M.R."/>
            <person name="Barry K."/>
            <person name="Chovatia M."/>
            <person name="Clum A."/>
            <person name="Daum C."/>
            <person name="Haridas S."/>
            <person name="He G."/>
            <person name="LaButti K."/>
            <person name="Lipzen A."/>
            <person name="Mondo S."/>
            <person name="Riley R."/>
            <person name="Salamov A."/>
            <person name="Simmons B.A."/>
            <person name="Magnuson J.K."/>
            <person name="Henrissat B."/>
            <person name="Mortensen U.H."/>
            <person name="Larsen T.O."/>
            <person name="Devries R.P."/>
            <person name="Grigoriev I.V."/>
            <person name="Machida M."/>
            <person name="Baker S.E."/>
            <person name="Andersen M.R."/>
        </authorList>
    </citation>
    <scope>NUCLEOTIDE SEQUENCE [LARGE SCALE GENOMIC DNA]</scope>
    <source>
        <strain evidence="4">CBS 130015</strain>
    </source>
</reference>
<evidence type="ECO:0000313" key="4">
    <source>
        <dbReference type="Proteomes" id="UP000325433"/>
    </source>
</evidence>
<gene>
    <name evidence="3" type="ORF">BDV41DRAFT_541086</name>
</gene>
<keyword evidence="2" id="KW-1133">Transmembrane helix</keyword>
<organism evidence="3 4">
    <name type="scientific">Aspergillus transmontanensis</name>
    <dbReference type="NCBI Taxonomy" id="1034304"/>
    <lineage>
        <taxon>Eukaryota</taxon>
        <taxon>Fungi</taxon>
        <taxon>Dikarya</taxon>
        <taxon>Ascomycota</taxon>
        <taxon>Pezizomycotina</taxon>
        <taxon>Eurotiomycetes</taxon>
        <taxon>Eurotiomycetidae</taxon>
        <taxon>Eurotiales</taxon>
        <taxon>Aspergillaceae</taxon>
        <taxon>Aspergillus</taxon>
        <taxon>Aspergillus subgen. Circumdati</taxon>
    </lineage>
</organism>
<keyword evidence="2" id="KW-0812">Transmembrane</keyword>
<proteinExistence type="predicted"/>
<dbReference type="AlphaFoldDB" id="A0A5N6VTA4"/>
<name>A0A5N6VTA4_9EURO</name>
<keyword evidence="2" id="KW-0472">Membrane</keyword>
<protein>
    <submittedName>
        <fullName evidence="3">Uncharacterized protein</fullName>
    </submittedName>
</protein>
<keyword evidence="4" id="KW-1185">Reference proteome</keyword>
<evidence type="ECO:0000313" key="3">
    <source>
        <dbReference type="EMBL" id="KAE8311711.1"/>
    </source>
</evidence>
<sequence>MTRSLSRNSTEFGSPHTIKSRQICKSHETVWVYWTFKTSNPEKPGVQFSLGDTELLAYMDPDELSSQRRTTTRVKYLLSLSLTGAWLLSRTVSILLIVRPCINIVPP</sequence>
<feature type="region of interest" description="Disordered" evidence="1">
    <location>
        <begin position="1"/>
        <end position="20"/>
    </location>
</feature>